<sequence length="231" mass="26497">MSPSFCVYVSAIKNYKNEINESTIFDCGVLEGGCRLLIYMDGGRQIIDRCNITSNRVNEDIGGYSMSSISTDSFIKYTTIRSNNQSTSYYFGLCYHHSSTYDKLISAISCSYVENRQINTDGRLIATATKLSMFDCCILRNEFTYTFYLISQGSIVFNSSFADKYSATSEASSVKYVNTFASSECKYYQVDIIENENKENSEYEEAELYDVEKIKRIVRYLDRKSNFIQFL</sequence>
<organism evidence="1 2">
    <name type="scientific">Trichomonas vaginalis (strain ATCC PRA-98 / G3)</name>
    <dbReference type="NCBI Taxonomy" id="412133"/>
    <lineage>
        <taxon>Eukaryota</taxon>
        <taxon>Metamonada</taxon>
        <taxon>Parabasalia</taxon>
        <taxon>Trichomonadida</taxon>
        <taxon>Trichomonadidae</taxon>
        <taxon>Trichomonas</taxon>
    </lineage>
</organism>
<dbReference type="AlphaFoldDB" id="A2ED97"/>
<gene>
    <name evidence="1" type="ORF">TVAG_417770</name>
</gene>
<dbReference type="VEuPathDB" id="TrichDB:TVAG_417770"/>
<reference evidence="1" key="1">
    <citation type="submission" date="2006-10" db="EMBL/GenBank/DDBJ databases">
        <authorList>
            <person name="Amadeo P."/>
            <person name="Zhao Q."/>
            <person name="Wortman J."/>
            <person name="Fraser-Liggett C."/>
            <person name="Carlton J."/>
        </authorList>
    </citation>
    <scope>NUCLEOTIDE SEQUENCE</scope>
    <source>
        <strain evidence="1">G3</strain>
    </source>
</reference>
<dbReference type="EMBL" id="DS113359">
    <property type="protein sequence ID" value="EAY09355.1"/>
    <property type="molecule type" value="Genomic_DNA"/>
</dbReference>
<dbReference type="RefSeq" id="XP_001321578.1">
    <property type="nucleotide sequence ID" value="XM_001321543.1"/>
</dbReference>
<protein>
    <submittedName>
        <fullName evidence="1">Uncharacterized protein</fullName>
    </submittedName>
</protein>
<evidence type="ECO:0000313" key="1">
    <source>
        <dbReference type="EMBL" id="EAY09355.1"/>
    </source>
</evidence>
<reference evidence="1" key="2">
    <citation type="journal article" date="2007" name="Science">
        <title>Draft genome sequence of the sexually transmitted pathogen Trichomonas vaginalis.</title>
        <authorList>
            <person name="Carlton J.M."/>
            <person name="Hirt R.P."/>
            <person name="Silva J.C."/>
            <person name="Delcher A.L."/>
            <person name="Schatz M."/>
            <person name="Zhao Q."/>
            <person name="Wortman J.R."/>
            <person name="Bidwell S.L."/>
            <person name="Alsmark U.C.M."/>
            <person name="Besteiro S."/>
            <person name="Sicheritz-Ponten T."/>
            <person name="Noel C.J."/>
            <person name="Dacks J.B."/>
            <person name="Foster P.G."/>
            <person name="Simillion C."/>
            <person name="Van de Peer Y."/>
            <person name="Miranda-Saavedra D."/>
            <person name="Barton G.J."/>
            <person name="Westrop G.D."/>
            <person name="Mueller S."/>
            <person name="Dessi D."/>
            <person name="Fiori P.L."/>
            <person name="Ren Q."/>
            <person name="Paulsen I."/>
            <person name="Zhang H."/>
            <person name="Bastida-Corcuera F.D."/>
            <person name="Simoes-Barbosa A."/>
            <person name="Brown M.T."/>
            <person name="Hayes R.D."/>
            <person name="Mukherjee M."/>
            <person name="Okumura C.Y."/>
            <person name="Schneider R."/>
            <person name="Smith A.J."/>
            <person name="Vanacova S."/>
            <person name="Villalvazo M."/>
            <person name="Haas B.J."/>
            <person name="Pertea M."/>
            <person name="Feldblyum T.V."/>
            <person name="Utterback T.R."/>
            <person name="Shu C.L."/>
            <person name="Osoegawa K."/>
            <person name="de Jong P.J."/>
            <person name="Hrdy I."/>
            <person name="Horvathova L."/>
            <person name="Zubacova Z."/>
            <person name="Dolezal P."/>
            <person name="Malik S.B."/>
            <person name="Logsdon J.M. Jr."/>
            <person name="Henze K."/>
            <person name="Gupta A."/>
            <person name="Wang C.C."/>
            <person name="Dunne R.L."/>
            <person name="Upcroft J.A."/>
            <person name="Upcroft P."/>
            <person name="White O."/>
            <person name="Salzberg S.L."/>
            <person name="Tang P."/>
            <person name="Chiu C.-H."/>
            <person name="Lee Y.-S."/>
            <person name="Embley T.M."/>
            <person name="Coombs G.H."/>
            <person name="Mottram J.C."/>
            <person name="Tachezy J."/>
            <person name="Fraser-Liggett C.M."/>
            <person name="Johnson P.J."/>
        </authorList>
    </citation>
    <scope>NUCLEOTIDE SEQUENCE [LARGE SCALE GENOMIC DNA]</scope>
    <source>
        <strain evidence="1">G3</strain>
    </source>
</reference>
<proteinExistence type="predicted"/>
<keyword evidence="2" id="KW-1185">Reference proteome</keyword>
<dbReference type="InParanoid" id="A2ED97"/>
<accession>A2ED97</accession>
<evidence type="ECO:0000313" key="2">
    <source>
        <dbReference type="Proteomes" id="UP000001542"/>
    </source>
</evidence>
<dbReference type="Proteomes" id="UP000001542">
    <property type="component" value="Unassembled WGS sequence"/>
</dbReference>
<dbReference type="KEGG" id="tva:4767274"/>
<dbReference type="VEuPathDB" id="TrichDB:TVAGG3_0876230"/>
<name>A2ED97_TRIV3</name>